<feature type="compositionally biased region" description="Polar residues" evidence="1">
    <location>
        <begin position="517"/>
        <end position="526"/>
    </location>
</feature>
<protein>
    <submittedName>
        <fullName evidence="3">Uncharacterized protein</fullName>
    </submittedName>
</protein>
<sequence>MLYRKAMLYTVAQLADTPTQPELGIVLADLDSHFPTVKRCEIGSDDAAALKFVSEHKSILAFAGPAASTADQRLVGLHPLSERIPSVWVKETLPEYDPSIPRWDYSITISGTARVVYSVEGSNYLELEIVGNSPYEGDTVFITGDSVGSNEANVTEHFPRLSLVSFTAVKAYFGAQPWTVTAIKEAAKEKSAELKERPDLNNNQVTKTASNDPSISPAKNMLLFTKRSEEHLVDLIDAIVGDESLLIPSLWTRLQEEHDVDSLLKDEAALEQFLSWRPHLFFVSEGSVTLRSLSHRRVLAYLIDSMKSGMKYTLDSLGSRIFSYDAEFKRNVYGKGSAGTYKLVDDHQTLLEVVGEPCPTKPLGQIVRLRKGSPVAGKVQPASWKPISSALSAPSAAVSDSNSSFIHGCGVIKKLDQLFGYLTIEGGQHAGDTVYFAASELKYAYGISDEIGVGDRLSFDAKNSPNHQIAPWRTTRLSLAVKKGAPSTKSLNGASSPGIPNTIRNQQATDGKESTKTKLVTASKNPPSALAQRPSRYAILQLELSRKAMTDSYLENGSLSVDALFEQFALTQQDLFSYHYQMIEFLCIRSHLYAVDFDTKSVTRRHMDYRRALSKLLLCCCQRTYCFVEDLRELALQSDDNSYAPIIDQCASKLAFENFLKEHEQLFEMSEVMDDKENRMVQARGTYDVIHDILLPHYYHVHS</sequence>
<evidence type="ECO:0000256" key="1">
    <source>
        <dbReference type="SAM" id="MobiDB-lite"/>
    </source>
</evidence>
<proteinExistence type="predicted"/>
<evidence type="ECO:0000313" key="2">
    <source>
        <dbReference type="Proteomes" id="UP000887566"/>
    </source>
</evidence>
<name>A0A914VW37_9BILA</name>
<dbReference type="Proteomes" id="UP000887566">
    <property type="component" value="Unplaced"/>
</dbReference>
<dbReference type="AlphaFoldDB" id="A0A914VW37"/>
<feature type="region of interest" description="Disordered" evidence="1">
    <location>
        <begin position="486"/>
        <end position="529"/>
    </location>
</feature>
<keyword evidence="2" id="KW-1185">Reference proteome</keyword>
<evidence type="ECO:0000313" key="3">
    <source>
        <dbReference type="WBParaSite" id="PSAMB.scaffold2501size22873.g17993.t1"/>
    </source>
</evidence>
<reference evidence="3" key="1">
    <citation type="submission" date="2022-11" db="UniProtKB">
        <authorList>
            <consortium name="WormBaseParasite"/>
        </authorList>
    </citation>
    <scope>IDENTIFICATION</scope>
</reference>
<dbReference type="WBParaSite" id="PSAMB.scaffold2501size22873.g17993.t1">
    <property type="protein sequence ID" value="PSAMB.scaffold2501size22873.g17993.t1"/>
    <property type="gene ID" value="PSAMB.scaffold2501size22873.g17993"/>
</dbReference>
<organism evidence="2 3">
    <name type="scientific">Plectus sambesii</name>
    <dbReference type="NCBI Taxonomy" id="2011161"/>
    <lineage>
        <taxon>Eukaryota</taxon>
        <taxon>Metazoa</taxon>
        <taxon>Ecdysozoa</taxon>
        <taxon>Nematoda</taxon>
        <taxon>Chromadorea</taxon>
        <taxon>Plectida</taxon>
        <taxon>Plectina</taxon>
        <taxon>Plectoidea</taxon>
        <taxon>Plectidae</taxon>
        <taxon>Plectus</taxon>
    </lineage>
</organism>
<feature type="compositionally biased region" description="Polar residues" evidence="1">
    <location>
        <begin position="487"/>
        <end position="509"/>
    </location>
</feature>
<accession>A0A914VW37</accession>